<protein>
    <recommendedName>
        <fullName evidence="11">Lysophospholipid acyltransferase family protein</fullName>
    </recommendedName>
</protein>
<evidence type="ECO:0000256" key="1">
    <source>
        <dbReference type="ARBA" id="ARBA00004533"/>
    </source>
</evidence>
<dbReference type="PIRSF" id="PIRSF026649">
    <property type="entry name" value="MsbB"/>
    <property type="match status" value="1"/>
</dbReference>
<evidence type="ECO:0000313" key="7">
    <source>
        <dbReference type="EMBL" id="TMQ53635.1"/>
    </source>
</evidence>
<dbReference type="Proteomes" id="UP000317366">
    <property type="component" value="Unassembled WGS sequence"/>
</dbReference>
<dbReference type="GO" id="GO:0016746">
    <property type="term" value="F:acyltransferase activity"/>
    <property type="evidence" value="ECO:0007669"/>
    <property type="project" value="UniProtKB-KW"/>
</dbReference>
<name>A0A538SQI4_UNCEI</name>
<comment type="subcellular location">
    <subcellularLocation>
        <location evidence="1">Cell inner membrane</location>
    </subcellularLocation>
</comment>
<reference evidence="9 10" key="1">
    <citation type="journal article" date="2019" name="Nat. Microbiol.">
        <title>Mediterranean grassland soil C-N compound turnover is dependent on rainfall and depth, and is mediated by genomically divergent microorganisms.</title>
        <authorList>
            <person name="Diamond S."/>
            <person name="Andeer P.F."/>
            <person name="Li Z."/>
            <person name="Crits-Christoph A."/>
            <person name="Burstein D."/>
            <person name="Anantharaman K."/>
            <person name="Lane K.R."/>
            <person name="Thomas B.C."/>
            <person name="Pan C."/>
            <person name="Northen T.R."/>
            <person name="Banfield J.F."/>
        </authorList>
    </citation>
    <scope>NUCLEOTIDE SEQUENCE [LARGE SCALE GENOMIC DNA]</scope>
    <source>
        <strain evidence="7">WS_4</strain>
        <strain evidence="8">WS_7</strain>
    </source>
</reference>
<keyword evidence="3" id="KW-0997">Cell inner membrane</keyword>
<dbReference type="CDD" id="cd07984">
    <property type="entry name" value="LPLAT_LABLAT-like"/>
    <property type="match status" value="1"/>
</dbReference>
<dbReference type="Proteomes" id="UP000319829">
    <property type="component" value="Unassembled WGS sequence"/>
</dbReference>
<dbReference type="InterPro" id="IPR004960">
    <property type="entry name" value="LipA_acyltrans"/>
</dbReference>
<gene>
    <name evidence="7" type="ORF">E6K74_08975</name>
    <name evidence="8" type="ORF">E6K77_00330</name>
</gene>
<evidence type="ECO:0008006" key="11">
    <source>
        <dbReference type="Google" id="ProtNLM"/>
    </source>
</evidence>
<evidence type="ECO:0000256" key="6">
    <source>
        <dbReference type="ARBA" id="ARBA00023315"/>
    </source>
</evidence>
<sequence length="302" mass="33610">MGHSRFRPLRQQIEVVALHSIGLMARVLPFRWTSAIGAALGRVAFGVMGRRRRIAIENITAAFGPEVQGKPARDLARKTFVQIGRSFMEFLALPSLGPKGILRRVELIGYEPALEWARQGKGAVMITAHYGNWELCGAALRAAGCPVRYLLPPQSNKGSDEYFDRIRGRLGIEAVKIGFGMRGALKALRQGAFLGMLPDQDARRVGIHVPFFGRPASTHTGPARLAYRTGCPIGIGLIEREPGARFRSRLVATLLPDPASDEPREVERLTRAISETIEAAVRRRPDHWYWLHRRWKTPPPTS</sequence>
<dbReference type="PANTHER" id="PTHR30606:SF10">
    <property type="entry name" value="PHOSPHATIDYLINOSITOL MANNOSIDE ACYLTRANSFERASE"/>
    <property type="match status" value="1"/>
</dbReference>
<keyword evidence="6" id="KW-0012">Acyltransferase</keyword>
<evidence type="ECO:0000256" key="4">
    <source>
        <dbReference type="ARBA" id="ARBA00022679"/>
    </source>
</evidence>
<dbReference type="Pfam" id="PF03279">
    <property type="entry name" value="Lip_A_acyltrans"/>
    <property type="match status" value="1"/>
</dbReference>
<evidence type="ECO:0000256" key="3">
    <source>
        <dbReference type="ARBA" id="ARBA00022519"/>
    </source>
</evidence>
<keyword evidence="2" id="KW-1003">Cell membrane</keyword>
<dbReference type="GO" id="GO:0009247">
    <property type="term" value="P:glycolipid biosynthetic process"/>
    <property type="evidence" value="ECO:0007669"/>
    <property type="project" value="UniProtKB-ARBA"/>
</dbReference>
<dbReference type="EMBL" id="VBOU01000083">
    <property type="protein sequence ID" value="TMQ53635.1"/>
    <property type="molecule type" value="Genomic_DNA"/>
</dbReference>
<proteinExistence type="predicted"/>
<evidence type="ECO:0000313" key="8">
    <source>
        <dbReference type="EMBL" id="TMQ67059.1"/>
    </source>
</evidence>
<organism evidence="7 10">
    <name type="scientific">Eiseniibacteriota bacterium</name>
    <dbReference type="NCBI Taxonomy" id="2212470"/>
    <lineage>
        <taxon>Bacteria</taxon>
        <taxon>Candidatus Eiseniibacteriota</taxon>
    </lineage>
</organism>
<dbReference type="PANTHER" id="PTHR30606">
    <property type="entry name" value="LIPID A BIOSYNTHESIS LAUROYL ACYLTRANSFERASE"/>
    <property type="match status" value="1"/>
</dbReference>
<dbReference type="GO" id="GO:0005886">
    <property type="term" value="C:plasma membrane"/>
    <property type="evidence" value="ECO:0007669"/>
    <property type="project" value="UniProtKB-SubCell"/>
</dbReference>
<evidence type="ECO:0000313" key="9">
    <source>
        <dbReference type="Proteomes" id="UP000317366"/>
    </source>
</evidence>
<keyword evidence="5" id="KW-0472">Membrane</keyword>
<accession>A0A538SQI4</accession>
<comment type="caution">
    <text evidence="7">The sequence shown here is derived from an EMBL/GenBank/DDBJ whole genome shotgun (WGS) entry which is preliminary data.</text>
</comment>
<evidence type="ECO:0000313" key="10">
    <source>
        <dbReference type="Proteomes" id="UP000319829"/>
    </source>
</evidence>
<keyword evidence="4" id="KW-0808">Transferase</keyword>
<dbReference type="EMBL" id="VBOX01000002">
    <property type="protein sequence ID" value="TMQ67059.1"/>
    <property type="molecule type" value="Genomic_DNA"/>
</dbReference>
<evidence type="ECO:0000256" key="5">
    <source>
        <dbReference type="ARBA" id="ARBA00023136"/>
    </source>
</evidence>
<dbReference type="AlphaFoldDB" id="A0A538SQI4"/>
<evidence type="ECO:0000256" key="2">
    <source>
        <dbReference type="ARBA" id="ARBA00022475"/>
    </source>
</evidence>